<organism evidence="1 2">
    <name type="scientific">Penicillium diatomitis</name>
    <dbReference type="NCBI Taxonomy" id="2819901"/>
    <lineage>
        <taxon>Eukaryota</taxon>
        <taxon>Fungi</taxon>
        <taxon>Dikarya</taxon>
        <taxon>Ascomycota</taxon>
        <taxon>Pezizomycotina</taxon>
        <taxon>Eurotiomycetes</taxon>
        <taxon>Eurotiomycetidae</taxon>
        <taxon>Eurotiales</taxon>
        <taxon>Aspergillaceae</taxon>
        <taxon>Penicillium</taxon>
    </lineage>
</organism>
<dbReference type="GeneID" id="81626700"/>
<evidence type="ECO:0000313" key="1">
    <source>
        <dbReference type="EMBL" id="KAJ5480956.1"/>
    </source>
</evidence>
<proteinExistence type="predicted"/>
<reference evidence="1" key="1">
    <citation type="submission" date="2022-12" db="EMBL/GenBank/DDBJ databases">
        <authorList>
            <person name="Petersen C."/>
        </authorList>
    </citation>
    <scope>NUCLEOTIDE SEQUENCE</scope>
    <source>
        <strain evidence="1">IBT 30728</strain>
    </source>
</reference>
<accession>A0A9W9X216</accession>
<protein>
    <submittedName>
        <fullName evidence="1">Uncharacterized protein</fullName>
    </submittedName>
</protein>
<evidence type="ECO:0000313" key="2">
    <source>
        <dbReference type="Proteomes" id="UP001148312"/>
    </source>
</evidence>
<comment type="caution">
    <text evidence="1">The sequence shown here is derived from an EMBL/GenBank/DDBJ whole genome shotgun (WGS) entry which is preliminary data.</text>
</comment>
<dbReference type="EMBL" id="JAPWDQ010000009">
    <property type="protein sequence ID" value="KAJ5480956.1"/>
    <property type="molecule type" value="Genomic_DNA"/>
</dbReference>
<dbReference type="RefSeq" id="XP_056788386.1">
    <property type="nucleotide sequence ID" value="XM_056936451.1"/>
</dbReference>
<gene>
    <name evidence="1" type="ORF">N7539_006850</name>
</gene>
<name>A0A9W9X216_9EURO</name>
<sequence length="665" mass="73528">MTKKALLVGIDYIPVYRDRNLRASDYEGCSNDVEAIRSHLCEYLGFLPENVEKLISTAPSQSPPSTGKTSQLPTYSNLVKAFDHLGQVSQKGDLVYIHLSVPLCTVPARISNFHSLLGVDYALELPDEANARSYLHTSELALLLRGLAARGLDVNCTLDAREGDNVSSITHFKNSIHTQSQLASVANPDHHLFFEQENTWLYYPHSPNDYTMLSVSPGRKWPPPVMTSSHAGKTFGFLTHHLLMVLRRNCSLMTWDDILWEICRETEHKASGNVHSSGATEKLFLLQEGETGDSSPPFRFSSTMLSDGTSTKLTIEAGAVHGIFPGATGFFRPLERELEKRRPQLPKSDVTFSVTTVNELFSLADLNGSFSGSESPGGELRPFTPLLALLRLTWLTHWRIGDTTPADVHVKLSGIALIERKTLQRESLLGIKEHVELYASTLKLRGNASAFDGHISVDLVGGYDTSLDDNCLYKSRPSPKIAADGFLHMLSGDCATLLLSSDVEEPLYVQVLHFDSAFGITAISTRQGHRKLTNMNPIRTQNYGIFRHLSLEVSVSLPKVTLEDETRTWASEVVKVVVTNRPTSFQSLCLSSILDLKVLKAQPDLIASASVCGADIGLVVDNITRKLKPNPHALWDYGDYEAGDKWCCFDMKFVLHKSTQSLGDV</sequence>
<dbReference type="AlphaFoldDB" id="A0A9W9X216"/>
<dbReference type="Proteomes" id="UP001148312">
    <property type="component" value="Unassembled WGS sequence"/>
</dbReference>
<keyword evidence="2" id="KW-1185">Reference proteome</keyword>
<reference evidence="1" key="2">
    <citation type="journal article" date="2023" name="IMA Fungus">
        <title>Comparative genomic study of the Penicillium genus elucidates a diverse pangenome and 15 lateral gene transfer events.</title>
        <authorList>
            <person name="Petersen C."/>
            <person name="Sorensen T."/>
            <person name="Nielsen M.R."/>
            <person name="Sondergaard T.E."/>
            <person name="Sorensen J.L."/>
            <person name="Fitzpatrick D.A."/>
            <person name="Frisvad J.C."/>
            <person name="Nielsen K.L."/>
        </authorList>
    </citation>
    <scope>NUCLEOTIDE SEQUENCE</scope>
    <source>
        <strain evidence="1">IBT 30728</strain>
    </source>
</reference>
<dbReference type="Gene3D" id="3.40.50.12660">
    <property type="match status" value="1"/>
</dbReference>